<comment type="subcellular location">
    <subcellularLocation>
        <location evidence="1">Secreted</location>
    </subcellularLocation>
</comment>
<dbReference type="InterPro" id="IPR013320">
    <property type="entry name" value="ConA-like_dom_sf"/>
</dbReference>
<dbReference type="PROSITE" id="PS50026">
    <property type="entry name" value="EGF_3"/>
    <property type="match status" value="1"/>
</dbReference>
<organism evidence="9">
    <name type="scientific">Clastoptera arizonana</name>
    <name type="common">Arizona spittle bug</name>
    <dbReference type="NCBI Taxonomy" id="38151"/>
    <lineage>
        <taxon>Eukaryota</taxon>
        <taxon>Metazoa</taxon>
        <taxon>Ecdysozoa</taxon>
        <taxon>Arthropoda</taxon>
        <taxon>Hexapoda</taxon>
        <taxon>Insecta</taxon>
        <taxon>Pterygota</taxon>
        <taxon>Neoptera</taxon>
        <taxon>Paraneoptera</taxon>
        <taxon>Hemiptera</taxon>
        <taxon>Auchenorrhyncha</taxon>
        <taxon>Cercopoidea</taxon>
        <taxon>Clastopteridae</taxon>
        <taxon>Clastoptera</taxon>
    </lineage>
</organism>
<keyword evidence="2" id="KW-0964">Secreted</keyword>
<dbReference type="CDD" id="cd00054">
    <property type="entry name" value="EGF_CA"/>
    <property type="match status" value="1"/>
</dbReference>
<keyword evidence="5 6" id="KW-1015">Disulfide bond</keyword>
<dbReference type="PROSITE" id="PS00022">
    <property type="entry name" value="EGF_1"/>
    <property type="match status" value="1"/>
</dbReference>
<dbReference type="InterPro" id="IPR052065">
    <property type="entry name" value="Compl_asym_regulator"/>
</dbReference>
<evidence type="ECO:0000256" key="4">
    <source>
        <dbReference type="ARBA" id="ARBA00022737"/>
    </source>
</evidence>
<accession>A0A1B6EEE7</accession>
<dbReference type="InterPro" id="IPR000742">
    <property type="entry name" value="EGF"/>
</dbReference>
<keyword evidence="4" id="KW-0677">Repeat</keyword>
<dbReference type="SUPFAM" id="SSF49899">
    <property type="entry name" value="Concanavalin A-like lectins/glucanases"/>
    <property type="match status" value="1"/>
</dbReference>
<reference evidence="9" key="1">
    <citation type="submission" date="2015-12" db="EMBL/GenBank/DDBJ databases">
        <title>De novo transcriptome assembly of four potential Pierce s Disease insect vectors from Arizona vineyards.</title>
        <authorList>
            <person name="Tassone E.E."/>
        </authorList>
    </citation>
    <scope>NUCLEOTIDE SEQUENCE</scope>
</reference>
<dbReference type="EMBL" id="GEDC01000982">
    <property type="protein sequence ID" value="JAS36316.1"/>
    <property type="molecule type" value="Transcribed_RNA"/>
</dbReference>
<dbReference type="Pfam" id="PF00090">
    <property type="entry name" value="TSP_1"/>
    <property type="match status" value="2"/>
</dbReference>
<keyword evidence="3 7" id="KW-0732">Signal</keyword>
<evidence type="ECO:0000256" key="5">
    <source>
        <dbReference type="ARBA" id="ARBA00023157"/>
    </source>
</evidence>
<feature type="disulfide bond" evidence="6">
    <location>
        <begin position="550"/>
        <end position="560"/>
    </location>
</feature>
<evidence type="ECO:0000256" key="6">
    <source>
        <dbReference type="PROSITE-ProRule" id="PRU00076"/>
    </source>
</evidence>
<feature type="chain" id="PRO_5008582156" description="EGF-like domain-containing protein" evidence="7">
    <location>
        <begin position="21"/>
        <end position="604"/>
    </location>
</feature>
<dbReference type="Gene3D" id="2.40.50.120">
    <property type="match status" value="1"/>
</dbReference>
<protein>
    <recommendedName>
        <fullName evidence="8">EGF-like domain-containing protein</fullName>
    </recommendedName>
</protein>
<feature type="non-terminal residue" evidence="9">
    <location>
        <position position="604"/>
    </location>
</feature>
<feature type="domain" description="EGF-like" evidence="8">
    <location>
        <begin position="547"/>
        <end position="578"/>
    </location>
</feature>
<feature type="disulfide bond" evidence="6">
    <location>
        <begin position="568"/>
        <end position="577"/>
    </location>
</feature>
<dbReference type="Pfam" id="PF02210">
    <property type="entry name" value="Laminin_G_2"/>
    <property type="match status" value="1"/>
</dbReference>
<evidence type="ECO:0000256" key="1">
    <source>
        <dbReference type="ARBA" id="ARBA00004613"/>
    </source>
</evidence>
<evidence type="ECO:0000313" key="9">
    <source>
        <dbReference type="EMBL" id="JAS36316.1"/>
    </source>
</evidence>
<dbReference type="PROSITE" id="PS50092">
    <property type="entry name" value="TSP1"/>
    <property type="match status" value="2"/>
</dbReference>
<dbReference type="PANTHER" id="PTHR22906:SF43">
    <property type="entry name" value="PROPERDIN"/>
    <property type="match status" value="1"/>
</dbReference>
<evidence type="ECO:0000256" key="7">
    <source>
        <dbReference type="SAM" id="SignalP"/>
    </source>
</evidence>
<dbReference type="InterPro" id="IPR008993">
    <property type="entry name" value="TIMP-like_OB-fold"/>
</dbReference>
<dbReference type="SMART" id="SM00209">
    <property type="entry name" value="TSP1"/>
    <property type="match status" value="2"/>
</dbReference>
<comment type="caution">
    <text evidence="6">Lacks conserved residue(s) required for the propagation of feature annotation.</text>
</comment>
<dbReference type="SUPFAM" id="SSF82895">
    <property type="entry name" value="TSP-1 type 1 repeat"/>
    <property type="match status" value="2"/>
</dbReference>
<dbReference type="InterPro" id="IPR000884">
    <property type="entry name" value="TSP1_rpt"/>
</dbReference>
<dbReference type="AlphaFoldDB" id="A0A1B6EEE7"/>
<dbReference type="InterPro" id="IPR036383">
    <property type="entry name" value="TSP1_rpt_sf"/>
</dbReference>
<keyword evidence="6" id="KW-0245">EGF-like domain</keyword>
<feature type="signal peptide" evidence="7">
    <location>
        <begin position="1"/>
        <end position="20"/>
    </location>
</feature>
<dbReference type="Gene3D" id="2.20.100.10">
    <property type="entry name" value="Thrombospondin type-1 (TSP1) repeat"/>
    <property type="match status" value="2"/>
</dbReference>
<proteinExistence type="predicted"/>
<sequence>MYCVLPTCFLIISIFYVTDAISNCGITIKSNTLTPEDRTKLADIVFHGLAVETTPAIDLEHPPKNAIYYSTQFWLINVYKGADILADLLEIKDAKENGVINIRDRKINVTRFFRPNLTSTPPCWAPVSSQKYYVIFAQVVDNELAAKDDDLIGATVDYSEQNEQRVWRGLGWDSWSEWGPCSLSCGEGTQQRWRQCLLKSNCQGYNKESRRCNMFSCKGAMSPLAEDEKRFFHPPLDQWKRTSGRETAWRLTKDSYLWLPATEMPFTQTKFCNHFSIVLTIRLDLKAKPEGTLISLRSRRQKNSYLSVELSDWNAIKLVHSGPNGTQRILIPALLGDGKWHQLALGIQDDSSVRSYFDCQWVSTDILKRNALETPEDADLVIGYLFSGDLEHLIIIPDPGAVAQQCSSSKTPSWDHLLDMSLKTAAIKNKSKNLNNEDSIRQKTKIKNKTLEPLLYKVPLETQFKSRQTDKEDFKDDEDVYEGSGTYKFHDEFEVEWTSWSKCSVSCGTGTQMRSTRCIDTGAWLELCLESGSERVETRTCIGPPCTRMCSGDCKNNGTCSNVGKCVCSEQYTGEYCQEKKCSLICKNGGRCSEDKSCACTPGW</sequence>
<evidence type="ECO:0000256" key="3">
    <source>
        <dbReference type="ARBA" id="ARBA00022729"/>
    </source>
</evidence>
<dbReference type="InterPro" id="IPR001791">
    <property type="entry name" value="Laminin_G"/>
</dbReference>
<evidence type="ECO:0000256" key="2">
    <source>
        <dbReference type="ARBA" id="ARBA00022525"/>
    </source>
</evidence>
<dbReference type="Gene3D" id="2.10.25.10">
    <property type="entry name" value="Laminin"/>
    <property type="match status" value="1"/>
</dbReference>
<gene>
    <name evidence="9" type="ORF">g.1450</name>
</gene>
<dbReference type="SMART" id="SM00210">
    <property type="entry name" value="TSPN"/>
    <property type="match status" value="1"/>
</dbReference>
<dbReference type="InterPro" id="IPR048287">
    <property type="entry name" value="TSPN-like_N"/>
</dbReference>
<dbReference type="PANTHER" id="PTHR22906">
    <property type="entry name" value="PROPERDIN"/>
    <property type="match status" value="1"/>
</dbReference>
<name>A0A1B6EEE7_9HEMI</name>
<dbReference type="Gene3D" id="2.60.120.200">
    <property type="match status" value="1"/>
</dbReference>
<evidence type="ECO:0000259" key="8">
    <source>
        <dbReference type="PROSITE" id="PS50026"/>
    </source>
</evidence>